<evidence type="ECO:0000313" key="2">
    <source>
        <dbReference type="Proteomes" id="UP001153076"/>
    </source>
</evidence>
<reference evidence="1" key="1">
    <citation type="submission" date="2022-04" db="EMBL/GenBank/DDBJ databases">
        <title>Carnegiea gigantea Genome sequencing and assembly v2.</title>
        <authorList>
            <person name="Copetti D."/>
            <person name="Sanderson M.J."/>
            <person name="Burquez A."/>
            <person name="Wojciechowski M.F."/>
        </authorList>
    </citation>
    <scope>NUCLEOTIDE SEQUENCE</scope>
    <source>
        <strain evidence="1">SGP5-SGP5p</strain>
        <tissue evidence="1">Aerial part</tissue>
    </source>
</reference>
<sequence length="245" mass="27325">MAIYGSYGFPEGYMKLKTCDLIADLYLHHCFMPWLVSGDWNEVFFNYEKRDGPLKSQSVLEVFRDTLNTFDLHDLGYLGLPFICWNLVEDLRRSGGGGAGAEGTETAVSSGERGGTIGLQCGTELKESGTCKESCLTKVSEEDLGREIIDELQAGPKCCRSHLRGTISDVKDLLAWKRTVTFNHAKRPINLVAAVLAFSQKEQTDALVIHSEPPSSIQLALNLDKEIYLFAQRLQDEERSQMDHA</sequence>
<dbReference type="Proteomes" id="UP001153076">
    <property type="component" value="Unassembled WGS sequence"/>
</dbReference>
<comment type="caution">
    <text evidence="1">The sequence shown here is derived from an EMBL/GenBank/DDBJ whole genome shotgun (WGS) entry which is preliminary data.</text>
</comment>
<dbReference type="AlphaFoldDB" id="A0A9Q1KR66"/>
<evidence type="ECO:0000313" key="1">
    <source>
        <dbReference type="EMBL" id="KAJ8447351.1"/>
    </source>
</evidence>
<dbReference type="OrthoDB" id="1001388at2759"/>
<keyword evidence="2" id="KW-1185">Reference proteome</keyword>
<proteinExistence type="predicted"/>
<organism evidence="1 2">
    <name type="scientific">Carnegiea gigantea</name>
    <dbReference type="NCBI Taxonomy" id="171969"/>
    <lineage>
        <taxon>Eukaryota</taxon>
        <taxon>Viridiplantae</taxon>
        <taxon>Streptophyta</taxon>
        <taxon>Embryophyta</taxon>
        <taxon>Tracheophyta</taxon>
        <taxon>Spermatophyta</taxon>
        <taxon>Magnoliopsida</taxon>
        <taxon>eudicotyledons</taxon>
        <taxon>Gunneridae</taxon>
        <taxon>Pentapetalae</taxon>
        <taxon>Caryophyllales</taxon>
        <taxon>Cactineae</taxon>
        <taxon>Cactaceae</taxon>
        <taxon>Cactoideae</taxon>
        <taxon>Echinocereeae</taxon>
        <taxon>Carnegiea</taxon>
    </lineage>
</organism>
<accession>A0A9Q1KR66</accession>
<protein>
    <recommendedName>
        <fullName evidence="3">RNase H type-1 domain-containing protein</fullName>
    </recommendedName>
</protein>
<name>A0A9Q1KR66_9CARY</name>
<evidence type="ECO:0008006" key="3">
    <source>
        <dbReference type="Google" id="ProtNLM"/>
    </source>
</evidence>
<gene>
    <name evidence="1" type="ORF">Cgig2_013128</name>
</gene>
<dbReference type="EMBL" id="JAKOGI010000039">
    <property type="protein sequence ID" value="KAJ8447351.1"/>
    <property type="molecule type" value="Genomic_DNA"/>
</dbReference>